<reference evidence="1 2" key="1">
    <citation type="submission" date="2013-08" db="EMBL/GenBank/DDBJ databases">
        <title>Gluconobacter thailandicus NBRC 3257 whole genome sequence.</title>
        <authorList>
            <person name="Matsutani M."/>
            <person name="Yakushi T."/>
            <person name="Matsushita K."/>
        </authorList>
    </citation>
    <scope>NUCLEOTIDE SEQUENCE [LARGE SCALE GENOMIC DNA]</scope>
    <source>
        <strain evidence="1 2">NBRC 3257</strain>
    </source>
</reference>
<sequence length="38" mass="4534">MYSGVNSLSELEHPLNDTTKAIIKIEFLFIKFTFLFYY</sequence>
<keyword evidence="2" id="KW-1185">Reference proteome</keyword>
<evidence type="ECO:0000313" key="2">
    <source>
        <dbReference type="Proteomes" id="UP000018209"/>
    </source>
</evidence>
<gene>
    <name evidence="1" type="ORF">NBRC3257_2839</name>
</gene>
<organism evidence="1 2">
    <name type="scientific">Gluconobacter thailandicus NBRC 3257</name>
    <dbReference type="NCBI Taxonomy" id="1381097"/>
    <lineage>
        <taxon>Bacteria</taxon>
        <taxon>Pseudomonadati</taxon>
        <taxon>Pseudomonadota</taxon>
        <taxon>Alphaproteobacteria</taxon>
        <taxon>Acetobacterales</taxon>
        <taxon>Acetobacteraceae</taxon>
        <taxon>Gluconobacter</taxon>
    </lineage>
</organism>
<comment type="caution">
    <text evidence="1">The sequence shown here is derived from an EMBL/GenBank/DDBJ whole genome shotgun (WGS) entry which is preliminary data.</text>
</comment>
<proteinExistence type="predicted"/>
<protein>
    <recommendedName>
        <fullName evidence="3">Transposase</fullName>
    </recommendedName>
</protein>
<dbReference type="Proteomes" id="UP000018209">
    <property type="component" value="Unassembled WGS sequence"/>
</dbReference>
<name>A0ABQ0J068_GLUTH</name>
<dbReference type="EMBL" id="BASM01000037">
    <property type="protein sequence ID" value="GAD27840.1"/>
    <property type="molecule type" value="Genomic_DNA"/>
</dbReference>
<evidence type="ECO:0008006" key="3">
    <source>
        <dbReference type="Google" id="ProtNLM"/>
    </source>
</evidence>
<accession>A0ABQ0J068</accession>
<evidence type="ECO:0000313" key="1">
    <source>
        <dbReference type="EMBL" id="GAD27840.1"/>
    </source>
</evidence>